<evidence type="ECO:0000256" key="7">
    <source>
        <dbReference type="ARBA" id="ARBA00023054"/>
    </source>
</evidence>
<dbReference type="PANTHER" id="PTHR15959">
    <property type="entry name" value="SYNTAXIN-18"/>
    <property type="match status" value="1"/>
</dbReference>
<keyword evidence="13" id="KW-1185">Reference proteome</keyword>
<evidence type="ECO:0000256" key="1">
    <source>
        <dbReference type="ARBA" id="ARBA00004211"/>
    </source>
</evidence>
<keyword evidence="3" id="KW-0813">Transport</keyword>
<gene>
    <name evidence="12" type="ORF">X943_004043</name>
</gene>
<comment type="subcellular location">
    <subcellularLocation>
        <location evidence="1">Membrane</location>
        <topology evidence="1">Single-pass type IV membrane protein</topology>
    </subcellularLocation>
</comment>
<dbReference type="AlphaFoldDB" id="A0AAD9LEP3"/>
<dbReference type="GO" id="GO:0015031">
    <property type="term" value="P:protein transport"/>
    <property type="evidence" value="ECO:0007669"/>
    <property type="project" value="UniProtKB-KW"/>
</dbReference>
<keyword evidence="7" id="KW-0175">Coiled coil</keyword>
<feature type="domain" description="T-SNARE coiled-coil homology" evidence="11">
    <location>
        <begin position="299"/>
        <end position="361"/>
    </location>
</feature>
<evidence type="ECO:0000256" key="6">
    <source>
        <dbReference type="ARBA" id="ARBA00022989"/>
    </source>
</evidence>
<evidence type="ECO:0000313" key="13">
    <source>
        <dbReference type="Proteomes" id="UP001195914"/>
    </source>
</evidence>
<dbReference type="InterPro" id="IPR000727">
    <property type="entry name" value="T_SNARE_dom"/>
</dbReference>
<evidence type="ECO:0000256" key="4">
    <source>
        <dbReference type="ARBA" id="ARBA00022692"/>
    </source>
</evidence>
<dbReference type="PANTHER" id="PTHR15959:SF0">
    <property type="entry name" value="SYNTAXIN-18"/>
    <property type="match status" value="1"/>
</dbReference>
<dbReference type="GO" id="GO:0005783">
    <property type="term" value="C:endoplasmic reticulum"/>
    <property type="evidence" value="ECO:0007669"/>
    <property type="project" value="TreeGrafter"/>
</dbReference>
<dbReference type="SUPFAM" id="SSF58038">
    <property type="entry name" value="SNARE fusion complex"/>
    <property type="match status" value="1"/>
</dbReference>
<evidence type="ECO:0000256" key="9">
    <source>
        <dbReference type="SAM" id="MobiDB-lite"/>
    </source>
</evidence>
<reference evidence="12" key="1">
    <citation type="journal article" date="2014" name="Nucleic Acids Res.">
        <title>The evolutionary dynamics of variant antigen genes in Babesia reveal a history of genomic innovation underlying host-parasite interaction.</title>
        <authorList>
            <person name="Jackson A.P."/>
            <person name="Otto T.D."/>
            <person name="Darby A."/>
            <person name="Ramaprasad A."/>
            <person name="Xia D."/>
            <person name="Echaide I.E."/>
            <person name="Farber M."/>
            <person name="Gahlot S."/>
            <person name="Gamble J."/>
            <person name="Gupta D."/>
            <person name="Gupta Y."/>
            <person name="Jackson L."/>
            <person name="Malandrin L."/>
            <person name="Malas T.B."/>
            <person name="Moussa E."/>
            <person name="Nair M."/>
            <person name="Reid A.J."/>
            <person name="Sanders M."/>
            <person name="Sharma J."/>
            <person name="Tracey A."/>
            <person name="Quail M.A."/>
            <person name="Weir W."/>
            <person name="Wastling J.M."/>
            <person name="Hall N."/>
            <person name="Willadsen P."/>
            <person name="Lingelbach K."/>
            <person name="Shiels B."/>
            <person name="Tait A."/>
            <person name="Berriman M."/>
            <person name="Allred D.R."/>
            <person name="Pain A."/>
        </authorList>
    </citation>
    <scope>NUCLEOTIDE SEQUENCE</scope>
    <source>
        <strain evidence="12">1802A</strain>
    </source>
</reference>
<evidence type="ECO:0000256" key="5">
    <source>
        <dbReference type="ARBA" id="ARBA00022927"/>
    </source>
</evidence>
<keyword evidence="5" id="KW-0653">Protein transport</keyword>
<feature type="compositionally biased region" description="Polar residues" evidence="9">
    <location>
        <begin position="224"/>
        <end position="244"/>
    </location>
</feature>
<dbReference type="Proteomes" id="UP001195914">
    <property type="component" value="Unassembled WGS sequence"/>
</dbReference>
<dbReference type="GO" id="GO:0031201">
    <property type="term" value="C:SNARE complex"/>
    <property type="evidence" value="ECO:0007669"/>
    <property type="project" value="TreeGrafter"/>
</dbReference>
<proteinExistence type="inferred from homology"/>
<keyword evidence="4 10" id="KW-0812">Transmembrane</keyword>
<evidence type="ECO:0000259" key="11">
    <source>
        <dbReference type="PROSITE" id="PS50192"/>
    </source>
</evidence>
<dbReference type="EMBL" id="JAHBMH010000073">
    <property type="protein sequence ID" value="KAK1933530.1"/>
    <property type="molecule type" value="Genomic_DNA"/>
</dbReference>
<feature type="transmembrane region" description="Helical" evidence="10">
    <location>
        <begin position="368"/>
        <end position="390"/>
    </location>
</feature>
<protein>
    <recommendedName>
        <fullName evidence="11">t-SNARE coiled-coil homology domain-containing protein</fullName>
    </recommendedName>
</protein>
<keyword evidence="6 10" id="KW-1133">Transmembrane helix</keyword>
<evidence type="ECO:0000256" key="3">
    <source>
        <dbReference type="ARBA" id="ARBA00022448"/>
    </source>
</evidence>
<evidence type="ECO:0000313" key="12">
    <source>
        <dbReference type="EMBL" id="KAK1933530.1"/>
    </source>
</evidence>
<evidence type="ECO:0000256" key="8">
    <source>
        <dbReference type="ARBA" id="ARBA00023136"/>
    </source>
</evidence>
<name>A0AAD9LEP3_BABDI</name>
<evidence type="ECO:0000256" key="2">
    <source>
        <dbReference type="ARBA" id="ARBA00009063"/>
    </source>
</evidence>
<dbReference type="Gene3D" id="1.20.5.110">
    <property type="match status" value="1"/>
</dbReference>
<dbReference type="PROSITE" id="PS50192">
    <property type="entry name" value="T_SNARE"/>
    <property type="match status" value="1"/>
</dbReference>
<reference evidence="12" key="2">
    <citation type="submission" date="2021-05" db="EMBL/GenBank/DDBJ databases">
        <authorList>
            <person name="Pain A."/>
        </authorList>
    </citation>
    <scope>NUCLEOTIDE SEQUENCE</scope>
    <source>
        <strain evidence="12">1802A</strain>
    </source>
</reference>
<organism evidence="12 13">
    <name type="scientific">Babesia divergens</name>
    <dbReference type="NCBI Taxonomy" id="32595"/>
    <lineage>
        <taxon>Eukaryota</taxon>
        <taxon>Sar</taxon>
        <taxon>Alveolata</taxon>
        <taxon>Apicomplexa</taxon>
        <taxon>Aconoidasida</taxon>
        <taxon>Piroplasmida</taxon>
        <taxon>Babesiidae</taxon>
        <taxon>Babesia</taxon>
    </lineage>
</organism>
<dbReference type="GO" id="GO:0006890">
    <property type="term" value="P:retrograde vesicle-mediated transport, Golgi to endoplasmic reticulum"/>
    <property type="evidence" value="ECO:0007669"/>
    <property type="project" value="TreeGrafter"/>
</dbReference>
<comment type="similarity">
    <text evidence="2">Belongs to the syntaxin family.</text>
</comment>
<feature type="region of interest" description="Disordered" evidence="9">
    <location>
        <begin position="224"/>
        <end position="250"/>
    </location>
</feature>
<evidence type="ECO:0000256" key="10">
    <source>
        <dbReference type="SAM" id="Phobius"/>
    </source>
</evidence>
<comment type="caution">
    <text evidence="12">The sequence shown here is derived from an EMBL/GenBank/DDBJ whole genome shotgun (WGS) entry which is preliminary data.</text>
</comment>
<sequence>MDRSFDFKRCTLYWQSALKQNISDKESSSSDHNVVDRFSVISSSVFAQLQLLDSLLSPYSILSPTNSSGKEPIGGTVQMPCVKNLMSYIHSKRALFHQTDIKDIVHDARIAGELISQMKCGTENQPNKHKGTVVSRHLHEHRLGVIACLQHVLKSVQTAVEDYERSKLNVETSLTAALSLMKENQIKSCMQVKNEESEHAMNNGTIAKEYLNLFVSDVSTSKNKVETTSTSGNEPTSGTSTPRASSGVDPMATLYGPNKSQHQQSYKGLHNLDHFEAPHDEDLQILEQEHKALVTRVQESMQMSELNTINNVQQRLSEISSMFEQFSGTLAVQLDMFESINANVMESLSNIETTEDTLQKANTENIPYHQLLMCYAFVGCGVFLLLVDYLKSHRGSYIF</sequence>
<keyword evidence="8 10" id="KW-0472">Membrane</keyword>
<accession>A0AAD9LEP3</accession>